<gene>
    <name evidence="8" type="ORF">PAESOLCIP111_01996</name>
</gene>
<keyword evidence="2" id="KW-0813">Transport</keyword>
<dbReference type="GO" id="GO:0003700">
    <property type="term" value="F:DNA-binding transcription factor activity"/>
    <property type="evidence" value="ECO:0007669"/>
    <property type="project" value="InterPro"/>
</dbReference>
<dbReference type="SMART" id="SM00345">
    <property type="entry name" value="HTH_GNTR"/>
    <property type="match status" value="1"/>
</dbReference>
<comment type="similarity">
    <text evidence="1">Belongs to the bacterial solute-binding protein 1 family.</text>
</comment>
<dbReference type="GO" id="GO:0055052">
    <property type="term" value="C:ATP-binding cassette (ABC) transporter complex, substrate-binding subunit-containing"/>
    <property type="evidence" value="ECO:0007669"/>
    <property type="project" value="TreeGrafter"/>
</dbReference>
<dbReference type="Pfam" id="PF00392">
    <property type="entry name" value="GntR"/>
    <property type="match status" value="1"/>
</dbReference>
<comment type="caution">
    <text evidence="8">The sequence shown here is derived from an EMBL/GenBank/DDBJ whole genome shotgun (WGS) entry which is preliminary data.</text>
</comment>
<dbReference type="InterPro" id="IPR000524">
    <property type="entry name" value="Tscrpt_reg_HTH_GntR"/>
</dbReference>
<dbReference type="GO" id="GO:0015768">
    <property type="term" value="P:maltose transport"/>
    <property type="evidence" value="ECO:0007669"/>
    <property type="project" value="TreeGrafter"/>
</dbReference>
<dbReference type="InterPro" id="IPR006059">
    <property type="entry name" value="SBP"/>
</dbReference>
<sequence>MTNKTSRSTFRSRMDTMVTAIRGQIHSGQRSIGEYLPSELTLAQQFQLSKTSVRKGLDLLVEDGIIEKVPRVGTRVVKAGPASIVTLKFGYYPTLTRAAQLQVLIKQFQALHPHIRIEMIPIPYEDDQPSVKQYMEKDIIDVASVNYHHYQHFGEADRSIDLLEPLENISGLYPFVQQPFVVNGASRVLPLIFSPVVLCYNKDHFREADLPEPDSSWSWSDVEAVSLKLASGRDRSGFFYHLMSDNRWPIFLLQGGYEAGSGQGFKSEAVRRGLQISRDLIYRQGTFPLLSERDSDAEMLFAQQKVSMIMTTYFSLNALRRADFDFDVAPLPTFHDAKTLLLIIGIAVHSHSPNKEAAMELVRFLLSYESQLYIREHTLSIPALKKAAEWQGKEAVAHLSRFHMYRETFPTFRLYTELNVTAEELQRMRQVLKLYWSQIDDLDTVCRRLEEIPARGEKQAERGSP</sequence>
<proteinExistence type="inferred from homology"/>
<protein>
    <recommendedName>
        <fullName evidence="7">HTH gntR-type domain-containing protein</fullName>
    </recommendedName>
</protein>
<dbReference type="PANTHER" id="PTHR30061">
    <property type="entry name" value="MALTOSE-BINDING PERIPLASMIC PROTEIN"/>
    <property type="match status" value="1"/>
</dbReference>
<keyword evidence="4" id="KW-0805">Transcription regulation</keyword>
<dbReference type="GO" id="GO:1901982">
    <property type="term" value="F:maltose binding"/>
    <property type="evidence" value="ECO:0007669"/>
    <property type="project" value="TreeGrafter"/>
</dbReference>
<evidence type="ECO:0000256" key="3">
    <source>
        <dbReference type="ARBA" id="ARBA00022729"/>
    </source>
</evidence>
<keyword evidence="6" id="KW-0804">Transcription</keyword>
<evidence type="ECO:0000313" key="9">
    <source>
        <dbReference type="Proteomes" id="UP000693672"/>
    </source>
</evidence>
<dbReference type="GO" id="GO:0003677">
    <property type="term" value="F:DNA binding"/>
    <property type="evidence" value="ECO:0007669"/>
    <property type="project" value="UniProtKB-KW"/>
</dbReference>
<dbReference type="GO" id="GO:0042956">
    <property type="term" value="P:maltodextrin transmembrane transport"/>
    <property type="evidence" value="ECO:0007669"/>
    <property type="project" value="TreeGrafter"/>
</dbReference>
<evidence type="ECO:0000259" key="7">
    <source>
        <dbReference type="PROSITE" id="PS50949"/>
    </source>
</evidence>
<evidence type="ECO:0000256" key="2">
    <source>
        <dbReference type="ARBA" id="ARBA00022448"/>
    </source>
</evidence>
<keyword evidence="9" id="KW-1185">Reference proteome</keyword>
<evidence type="ECO:0000256" key="4">
    <source>
        <dbReference type="ARBA" id="ARBA00023015"/>
    </source>
</evidence>
<dbReference type="PANTHER" id="PTHR30061:SF50">
    <property type="entry name" value="MALTOSE_MALTODEXTRIN-BINDING PERIPLASMIC PROTEIN"/>
    <property type="match status" value="1"/>
</dbReference>
<keyword evidence="5" id="KW-0238">DNA-binding</keyword>
<evidence type="ECO:0000256" key="6">
    <source>
        <dbReference type="ARBA" id="ARBA00023163"/>
    </source>
</evidence>
<evidence type="ECO:0000313" key="8">
    <source>
        <dbReference type="EMBL" id="CAG7617222.1"/>
    </source>
</evidence>
<reference evidence="8" key="1">
    <citation type="submission" date="2021-06" db="EMBL/GenBank/DDBJ databases">
        <authorList>
            <person name="Criscuolo A."/>
        </authorList>
    </citation>
    <scope>NUCLEOTIDE SEQUENCE</scope>
    <source>
        <strain evidence="8">CIP111600</strain>
    </source>
</reference>
<name>A0A916JZF0_9BACL</name>
<dbReference type="PROSITE" id="PS50949">
    <property type="entry name" value="HTH_GNTR"/>
    <property type="match status" value="1"/>
</dbReference>
<evidence type="ECO:0000256" key="5">
    <source>
        <dbReference type="ARBA" id="ARBA00023125"/>
    </source>
</evidence>
<dbReference type="EMBL" id="CAJVAS010000006">
    <property type="protein sequence ID" value="CAG7617222.1"/>
    <property type="molecule type" value="Genomic_DNA"/>
</dbReference>
<keyword evidence="3" id="KW-0732">Signal</keyword>
<feature type="domain" description="HTH gntR-type" evidence="7">
    <location>
        <begin position="11"/>
        <end position="79"/>
    </location>
</feature>
<dbReference type="Pfam" id="PF01547">
    <property type="entry name" value="SBP_bac_1"/>
    <property type="match status" value="1"/>
</dbReference>
<dbReference type="AlphaFoldDB" id="A0A916JZF0"/>
<organism evidence="8 9">
    <name type="scientific">Paenibacillus solanacearum</name>
    <dbReference type="NCBI Taxonomy" id="2048548"/>
    <lineage>
        <taxon>Bacteria</taxon>
        <taxon>Bacillati</taxon>
        <taxon>Bacillota</taxon>
        <taxon>Bacilli</taxon>
        <taxon>Bacillales</taxon>
        <taxon>Paenibacillaceae</taxon>
        <taxon>Paenibacillus</taxon>
    </lineage>
</organism>
<accession>A0A916JZF0</accession>
<dbReference type="CDD" id="cd07377">
    <property type="entry name" value="WHTH_GntR"/>
    <property type="match status" value="1"/>
</dbReference>
<dbReference type="Proteomes" id="UP000693672">
    <property type="component" value="Unassembled WGS sequence"/>
</dbReference>
<dbReference type="RefSeq" id="WP_218091773.1">
    <property type="nucleotide sequence ID" value="NZ_CAJVAS010000006.1"/>
</dbReference>
<evidence type="ECO:0000256" key="1">
    <source>
        <dbReference type="ARBA" id="ARBA00008520"/>
    </source>
</evidence>